<evidence type="ECO:0000313" key="2">
    <source>
        <dbReference type="Proteomes" id="UP000479226"/>
    </source>
</evidence>
<protein>
    <submittedName>
        <fullName evidence="1">Uncharacterized protein</fullName>
    </submittedName>
</protein>
<name>A0ABX0DEU1_9MICC</name>
<comment type="caution">
    <text evidence="1">The sequence shown here is derived from an EMBL/GenBank/DDBJ whole genome shotgun (WGS) entry which is preliminary data.</text>
</comment>
<evidence type="ECO:0000313" key="1">
    <source>
        <dbReference type="EMBL" id="NGN82893.1"/>
    </source>
</evidence>
<keyword evidence="2" id="KW-1185">Reference proteome</keyword>
<organism evidence="1 2">
    <name type="scientific">Arthrobacter silviterrae</name>
    <dbReference type="NCBI Taxonomy" id="2026658"/>
    <lineage>
        <taxon>Bacteria</taxon>
        <taxon>Bacillati</taxon>
        <taxon>Actinomycetota</taxon>
        <taxon>Actinomycetes</taxon>
        <taxon>Micrococcales</taxon>
        <taxon>Micrococcaceae</taxon>
        <taxon>Arthrobacter</taxon>
    </lineage>
</organism>
<gene>
    <name evidence="1" type="ORF">G6N77_05350</name>
</gene>
<accession>A0ABX0DEU1</accession>
<dbReference type="RefSeq" id="WP_165180988.1">
    <property type="nucleotide sequence ID" value="NZ_JAAKZI010000006.1"/>
</dbReference>
<dbReference type="Proteomes" id="UP000479226">
    <property type="component" value="Unassembled WGS sequence"/>
</dbReference>
<reference evidence="1 2" key="1">
    <citation type="submission" date="2020-02" db="EMBL/GenBank/DDBJ databases">
        <title>Genome sequence of the type strain DSM 27180 of Arthrobacter silviterrae.</title>
        <authorList>
            <person name="Gao J."/>
            <person name="Sun J."/>
        </authorList>
    </citation>
    <scope>NUCLEOTIDE SEQUENCE [LARGE SCALE GENOMIC DNA]</scope>
    <source>
        <strain evidence="1 2">DSM 27180</strain>
    </source>
</reference>
<dbReference type="EMBL" id="JAAKZI010000006">
    <property type="protein sequence ID" value="NGN82893.1"/>
    <property type="molecule type" value="Genomic_DNA"/>
</dbReference>
<sequence>MQSPHAVWHHLERDCRNPCEAVLRPVFTHHHQSGLIGYDFSRKARPIAVPDAPAHILHEVDPMKGVRDVIAEAKVFANIG</sequence>
<proteinExistence type="predicted"/>